<gene>
    <name evidence="3" type="ORF">DFR38_11018</name>
</gene>
<keyword evidence="4" id="KW-1185">Reference proteome</keyword>
<dbReference type="PANTHER" id="PTHR34977">
    <property type="entry name" value="UPF0337 PROTEIN YJBJ"/>
    <property type="match status" value="1"/>
</dbReference>
<evidence type="ECO:0000256" key="1">
    <source>
        <dbReference type="ARBA" id="ARBA00009129"/>
    </source>
</evidence>
<dbReference type="Gene3D" id="1.10.1470.10">
    <property type="entry name" value="YjbJ"/>
    <property type="match status" value="1"/>
</dbReference>
<dbReference type="InterPro" id="IPR050423">
    <property type="entry name" value="UPF0337_stress_rsp"/>
</dbReference>
<comment type="similarity">
    <text evidence="1">Belongs to the UPF0337 (CsbD) family.</text>
</comment>
<proteinExistence type="inferred from homology"/>
<protein>
    <submittedName>
        <fullName evidence="3">Uncharacterized protein YjbJ (UPF0337 family)</fullName>
    </submittedName>
</protein>
<dbReference type="Proteomes" id="UP000248395">
    <property type="component" value="Unassembled WGS sequence"/>
</dbReference>
<dbReference type="RefSeq" id="WP_082693249.1">
    <property type="nucleotide sequence ID" value="NZ_LNQU01000002.1"/>
</dbReference>
<dbReference type="InterPro" id="IPR036629">
    <property type="entry name" value="YjbJ_sf"/>
</dbReference>
<name>A0A318JP56_9NEIS</name>
<comment type="caution">
    <text evidence="3">The sequence shown here is derived from an EMBL/GenBank/DDBJ whole genome shotgun (WGS) entry which is preliminary data.</text>
</comment>
<dbReference type="InterPro" id="IPR008462">
    <property type="entry name" value="CsbD"/>
</dbReference>
<dbReference type="AlphaFoldDB" id="A0A318JP56"/>
<dbReference type="PANTHER" id="PTHR34977:SF1">
    <property type="entry name" value="UPF0337 PROTEIN YJBJ"/>
    <property type="match status" value="1"/>
</dbReference>
<organism evidence="3 4">
    <name type="scientific">Aquitalea magnusonii</name>
    <dbReference type="NCBI Taxonomy" id="332411"/>
    <lineage>
        <taxon>Bacteria</taxon>
        <taxon>Pseudomonadati</taxon>
        <taxon>Pseudomonadota</taxon>
        <taxon>Betaproteobacteria</taxon>
        <taxon>Neisseriales</taxon>
        <taxon>Chromobacteriaceae</taxon>
        <taxon>Aquitalea</taxon>
    </lineage>
</organism>
<evidence type="ECO:0000313" key="4">
    <source>
        <dbReference type="Proteomes" id="UP000248395"/>
    </source>
</evidence>
<evidence type="ECO:0000313" key="3">
    <source>
        <dbReference type="EMBL" id="PXX45920.1"/>
    </source>
</evidence>
<accession>A0A318JP56</accession>
<evidence type="ECO:0000259" key="2">
    <source>
        <dbReference type="Pfam" id="PF05532"/>
    </source>
</evidence>
<reference evidence="3 4" key="1">
    <citation type="submission" date="2018-05" db="EMBL/GenBank/DDBJ databases">
        <title>Genomic Encyclopedia of Type Strains, Phase IV (KMG-IV): sequencing the most valuable type-strain genomes for metagenomic binning, comparative biology and taxonomic classification.</title>
        <authorList>
            <person name="Goeker M."/>
        </authorList>
    </citation>
    <scope>NUCLEOTIDE SEQUENCE [LARGE SCALE GENOMIC DNA]</scope>
    <source>
        <strain evidence="3 4">DSM 25134</strain>
    </source>
</reference>
<dbReference type="SUPFAM" id="SSF69047">
    <property type="entry name" value="Hypothetical protein YjbJ"/>
    <property type="match status" value="1"/>
</dbReference>
<sequence>MDKSAEQDKTLAAKQSAVEVSVEISKQDASFHFPSVDELKGKWKEHVGAAKVVWGQLTDDELLRAEGQAQKLIGLIQQRYAITREEAERQVKHFLDKLK</sequence>
<dbReference type="Pfam" id="PF05532">
    <property type="entry name" value="CsbD"/>
    <property type="match status" value="1"/>
</dbReference>
<dbReference type="OrthoDB" id="9796058at2"/>
<dbReference type="EMBL" id="QJKC01000010">
    <property type="protein sequence ID" value="PXX45920.1"/>
    <property type="molecule type" value="Genomic_DNA"/>
</dbReference>
<feature type="domain" description="CsbD-like" evidence="2">
    <location>
        <begin position="37"/>
        <end position="89"/>
    </location>
</feature>